<dbReference type="PANTHER" id="PTHR30614:SF0">
    <property type="entry name" value="L-CYSTINE TRANSPORT SYSTEM PERMEASE PROTEIN TCYL"/>
    <property type="match status" value="1"/>
</dbReference>
<sequence length="254" mass="27392">MDKLGSFFKVPWDTYWTDLIDGIGVTLQYTISGFIGAIVLGVILALMRSKDESLLAKGTRAFVEVWKNVPLITEIFIIYFGLSSVGINLSAFAAGSLALIGHYGAYLSEIFRAGMKSVDNGQHEAGLALGMTTFGIFRKILAPQAILVALPGTGTMLVDLLKSTSLMVTIGGADLMTQGQIVTSATFRALEVYIVIGAIYFALCFPLSSFLLYIERRLANGHPFSLRRIGLLRSARAVLDSRAGALQVATEEKA</sequence>
<keyword evidence="12" id="KW-1185">Reference proteome</keyword>
<dbReference type="PANTHER" id="PTHR30614">
    <property type="entry name" value="MEMBRANE COMPONENT OF AMINO ACID ABC TRANSPORTER"/>
    <property type="match status" value="1"/>
</dbReference>
<dbReference type="GO" id="GO:0043190">
    <property type="term" value="C:ATP-binding cassette (ABC) transporter complex"/>
    <property type="evidence" value="ECO:0007669"/>
    <property type="project" value="InterPro"/>
</dbReference>
<comment type="caution">
    <text evidence="11">The sequence shown here is derived from an EMBL/GenBank/DDBJ whole genome shotgun (WGS) entry which is preliminary data.</text>
</comment>
<evidence type="ECO:0000256" key="4">
    <source>
        <dbReference type="ARBA" id="ARBA00022475"/>
    </source>
</evidence>
<dbReference type="InterPro" id="IPR010065">
    <property type="entry name" value="AA_ABC_transptr_permease_3TM"/>
</dbReference>
<evidence type="ECO:0000256" key="5">
    <source>
        <dbReference type="ARBA" id="ARBA00022692"/>
    </source>
</evidence>
<dbReference type="AlphaFoldDB" id="A0A158HIK5"/>
<keyword evidence="8 9" id="KW-0472">Membrane</keyword>
<dbReference type="Proteomes" id="UP000055019">
    <property type="component" value="Unassembled WGS sequence"/>
</dbReference>
<evidence type="ECO:0000256" key="8">
    <source>
        <dbReference type="ARBA" id="ARBA00023136"/>
    </source>
</evidence>
<keyword evidence="7 9" id="KW-1133">Transmembrane helix</keyword>
<evidence type="ECO:0000256" key="6">
    <source>
        <dbReference type="ARBA" id="ARBA00022970"/>
    </source>
</evidence>
<dbReference type="GO" id="GO:0006865">
    <property type="term" value="P:amino acid transport"/>
    <property type="evidence" value="ECO:0007669"/>
    <property type="project" value="UniProtKB-KW"/>
</dbReference>
<organism evidence="11 12">
    <name type="scientific">Caballeronia arvi</name>
    <dbReference type="NCBI Taxonomy" id="1777135"/>
    <lineage>
        <taxon>Bacteria</taxon>
        <taxon>Pseudomonadati</taxon>
        <taxon>Pseudomonadota</taxon>
        <taxon>Betaproteobacteria</taxon>
        <taxon>Burkholderiales</taxon>
        <taxon>Burkholderiaceae</taxon>
        <taxon>Caballeronia</taxon>
    </lineage>
</organism>
<evidence type="ECO:0000256" key="2">
    <source>
        <dbReference type="ARBA" id="ARBA00010072"/>
    </source>
</evidence>
<proteinExistence type="inferred from homology"/>
<keyword evidence="3 9" id="KW-0813">Transport</keyword>
<evidence type="ECO:0000259" key="10">
    <source>
        <dbReference type="PROSITE" id="PS50928"/>
    </source>
</evidence>
<dbReference type="InterPro" id="IPR000515">
    <property type="entry name" value="MetI-like"/>
</dbReference>
<reference evidence="11" key="1">
    <citation type="submission" date="2016-01" db="EMBL/GenBank/DDBJ databases">
        <authorList>
            <person name="Peeters C."/>
        </authorList>
    </citation>
    <scope>NUCLEOTIDE SEQUENCE [LARGE SCALE GENOMIC DNA]</scope>
    <source>
        <strain evidence="11">LMG 29317</strain>
    </source>
</reference>
<dbReference type="SUPFAM" id="SSF161098">
    <property type="entry name" value="MetI-like"/>
    <property type="match status" value="1"/>
</dbReference>
<dbReference type="GO" id="GO:0022857">
    <property type="term" value="F:transmembrane transporter activity"/>
    <property type="evidence" value="ECO:0007669"/>
    <property type="project" value="InterPro"/>
</dbReference>
<evidence type="ECO:0000256" key="3">
    <source>
        <dbReference type="ARBA" id="ARBA00022448"/>
    </source>
</evidence>
<feature type="transmembrane region" description="Helical" evidence="9">
    <location>
        <begin position="76"/>
        <end position="100"/>
    </location>
</feature>
<keyword evidence="4" id="KW-1003">Cell membrane</keyword>
<dbReference type="NCBIfam" id="TIGR01726">
    <property type="entry name" value="HEQRo_perm_3TM"/>
    <property type="match status" value="1"/>
</dbReference>
<evidence type="ECO:0000256" key="7">
    <source>
        <dbReference type="ARBA" id="ARBA00022989"/>
    </source>
</evidence>
<evidence type="ECO:0000313" key="11">
    <source>
        <dbReference type="EMBL" id="SAL44195.1"/>
    </source>
</evidence>
<feature type="domain" description="ABC transmembrane type-1" evidence="10">
    <location>
        <begin position="23"/>
        <end position="211"/>
    </location>
</feature>
<evidence type="ECO:0000256" key="1">
    <source>
        <dbReference type="ARBA" id="ARBA00004429"/>
    </source>
</evidence>
<gene>
    <name evidence="11" type="ORF">AWB74_01840</name>
</gene>
<evidence type="ECO:0000313" key="12">
    <source>
        <dbReference type="Proteomes" id="UP000055019"/>
    </source>
</evidence>
<dbReference type="EMBL" id="FCOM02000006">
    <property type="protein sequence ID" value="SAL44195.1"/>
    <property type="molecule type" value="Genomic_DNA"/>
</dbReference>
<dbReference type="Gene3D" id="1.10.3720.10">
    <property type="entry name" value="MetI-like"/>
    <property type="match status" value="1"/>
</dbReference>
<dbReference type="InterPro" id="IPR043429">
    <property type="entry name" value="ArtM/GltK/GlnP/TcyL/YhdX-like"/>
</dbReference>
<comment type="similarity">
    <text evidence="2">Belongs to the binding-protein-dependent transport system permease family. HisMQ subfamily.</text>
</comment>
<accession>A0A158HIK5</accession>
<evidence type="ECO:0000256" key="9">
    <source>
        <dbReference type="RuleBase" id="RU363032"/>
    </source>
</evidence>
<dbReference type="RefSeq" id="WP_061146461.1">
    <property type="nucleotide sequence ID" value="NZ_FCOM02000006.1"/>
</dbReference>
<dbReference type="InterPro" id="IPR035906">
    <property type="entry name" value="MetI-like_sf"/>
</dbReference>
<name>A0A158HIK5_9BURK</name>
<dbReference type="CDD" id="cd06261">
    <property type="entry name" value="TM_PBP2"/>
    <property type="match status" value="1"/>
</dbReference>
<keyword evidence="6" id="KW-0029">Amino-acid transport</keyword>
<keyword evidence="5 9" id="KW-0812">Transmembrane</keyword>
<dbReference type="Pfam" id="PF00528">
    <property type="entry name" value="BPD_transp_1"/>
    <property type="match status" value="1"/>
</dbReference>
<dbReference type="PROSITE" id="PS50928">
    <property type="entry name" value="ABC_TM1"/>
    <property type="match status" value="1"/>
</dbReference>
<feature type="transmembrane region" description="Helical" evidence="9">
    <location>
        <begin position="192"/>
        <end position="214"/>
    </location>
</feature>
<protein>
    <submittedName>
        <fullName evidence="11">Polar amino acid ABC transporter inner membrane subunit</fullName>
    </submittedName>
</protein>
<feature type="transmembrane region" description="Helical" evidence="9">
    <location>
        <begin position="27"/>
        <end position="47"/>
    </location>
</feature>
<dbReference type="OrthoDB" id="7026155at2"/>
<comment type="subcellular location">
    <subcellularLocation>
        <location evidence="1">Cell inner membrane</location>
        <topology evidence="1">Multi-pass membrane protein</topology>
    </subcellularLocation>
    <subcellularLocation>
        <location evidence="9">Cell membrane</location>
        <topology evidence="9">Multi-pass membrane protein</topology>
    </subcellularLocation>
</comment>